<evidence type="ECO:0000259" key="6">
    <source>
        <dbReference type="Pfam" id="PF04116"/>
    </source>
</evidence>
<evidence type="ECO:0000256" key="4">
    <source>
        <dbReference type="ARBA" id="ARBA00023136"/>
    </source>
</evidence>
<evidence type="ECO:0000256" key="3">
    <source>
        <dbReference type="ARBA" id="ARBA00022989"/>
    </source>
</evidence>
<dbReference type="AlphaFoldDB" id="A0A379N3E8"/>
<keyword evidence="4 5" id="KW-0472">Membrane</keyword>
<evidence type="ECO:0000256" key="1">
    <source>
        <dbReference type="ARBA" id="ARBA00004370"/>
    </source>
</evidence>
<keyword evidence="3 5" id="KW-1133">Transmembrane helix</keyword>
<dbReference type="GO" id="GO:0016491">
    <property type="term" value="F:oxidoreductase activity"/>
    <property type="evidence" value="ECO:0007669"/>
    <property type="project" value="InterPro"/>
</dbReference>
<dbReference type="GO" id="GO:0008610">
    <property type="term" value="P:lipid biosynthetic process"/>
    <property type="evidence" value="ECO:0007669"/>
    <property type="project" value="InterPro"/>
</dbReference>
<feature type="transmembrane region" description="Helical" evidence="5">
    <location>
        <begin position="49"/>
        <end position="70"/>
    </location>
</feature>
<dbReference type="GO" id="GO:0005506">
    <property type="term" value="F:iron ion binding"/>
    <property type="evidence" value="ECO:0007669"/>
    <property type="project" value="InterPro"/>
</dbReference>
<evidence type="ECO:0000256" key="2">
    <source>
        <dbReference type="ARBA" id="ARBA00022692"/>
    </source>
</evidence>
<organism evidence="7 8">
    <name type="scientific">Roseomonas mucosa</name>
    <dbReference type="NCBI Taxonomy" id="207340"/>
    <lineage>
        <taxon>Bacteria</taxon>
        <taxon>Pseudomonadati</taxon>
        <taxon>Pseudomonadota</taxon>
        <taxon>Alphaproteobacteria</taxon>
        <taxon>Acetobacterales</taxon>
        <taxon>Roseomonadaceae</taxon>
        <taxon>Roseomonas</taxon>
    </lineage>
</organism>
<feature type="transmembrane region" description="Helical" evidence="5">
    <location>
        <begin position="91"/>
        <end position="111"/>
    </location>
</feature>
<dbReference type="InterPro" id="IPR006694">
    <property type="entry name" value="Fatty_acid_hydroxylase"/>
</dbReference>
<dbReference type="Pfam" id="PF04116">
    <property type="entry name" value="FA_hydroxylase"/>
    <property type="match status" value="1"/>
</dbReference>
<dbReference type="InterPro" id="IPR050307">
    <property type="entry name" value="Sterol_Desaturase_Related"/>
</dbReference>
<reference evidence="7 8" key="1">
    <citation type="submission" date="2018-06" db="EMBL/GenBank/DDBJ databases">
        <authorList>
            <consortium name="Pathogen Informatics"/>
            <person name="Doyle S."/>
        </authorList>
    </citation>
    <scope>NUCLEOTIDE SEQUENCE [LARGE SCALE GENOMIC DNA]</scope>
    <source>
        <strain evidence="7 8">NCTC13291</strain>
    </source>
</reference>
<dbReference type="Proteomes" id="UP000254919">
    <property type="component" value="Unassembled WGS sequence"/>
</dbReference>
<gene>
    <name evidence="7" type="ORF">NCTC13291_02496</name>
</gene>
<comment type="subcellular location">
    <subcellularLocation>
        <location evidence="1">Membrane</location>
    </subcellularLocation>
</comment>
<evidence type="ECO:0000256" key="5">
    <source>
        <dbReference type="SAM" id="Phobius"/>
    </source>
</evidence>
<dbReference type="RefSeq" id="WP_244311068.1">
    <property type="nucleotide sequence ID" value="NZ_CP025196.1"/>
</dbReference>
<dbReference type="PANTHER" id="PTHR11863">
    <property type="entry name" value="STEROL DESATURASE"/>
    <property type="match status" value="1"/>
</dbReference>
<protein>
    <submittedName>
        <fullName evidence="7">Fatty acid hydroxylase superfamily</fullName>
    </submittedName>
</protein>
<evidence type="ECO:0000313" key="7">
    <source>
        <dbReference type="EMBL" id="SUE40922.1"/>
    </source>
</evidence>
<dbReference type="GO" id="GO:0016020">
    <property type="term" value="C:membrane"/>
    <property type="evidence" value="ECO:0007669"/>
    <property type="project" value="UniProtKB-SubCell"/>
</dbReference>
<feature type="transmembrane region" description="Helical" evidence="5">
    <location>
        <begin position="21"/>
        <end position="43"/>
    </location>
</feature>
<evidence type="ECO:0000313" key="8">
    <source>
        <dbReference type="Proteomes" id="UP000254919"/>
    </source>
</evidence>
<dbReference type="EMBL" id="UGVN01000001">
    <property type="protein sequence ID" value="SUE40922.1"/>
    <property type="molecule type" value="Genomic_DNA"/>
</dbReference>
<keyword evidence="2 5" id="KW-0812">Transmembrane</keyword>
<sequence length="325" mass="37202">MAFPIRWRYARAMLDMLTDALDGATGWFFAMILQPGLYAAGLMGWEEEAYRWAGFLLLGLLQVAVVYLVCRPLEAWQPVEPRHDRRAIRTDVVYTLLARLGILPLIAFALFTGVESRISGWLAEAGYVSPSLEVLFPPLRDWPVLTFLLYVVVLDFGEYWRHRLQHALPWWWALHAIHHAQTQMTFWTDDRNHVIDDLIGAAWVGGIALLIGIPPEQFPLALLILRLAEAMSHANIRMSFGPLGERLVVSPRFHRLHHGVLAAGEAGRNFAVLFPVWDWIFGTADWRRDHFPVTGDPDAPRGFAQGGWWRHQVDGTRRFWRALRG</sequence>
<name>A0A379N3E8_9PROT</name>
<feature type="domain" description="Fatty acid hydroxylase" evidence="6">
    <location>
        <begin position="147"/>
        <end position="283"/>
    </location>
</feature>
<accession>A0A379N3E8</accession>
<proteinExistence type="predicted"/>